<evidence type="ECO:0000256" key="3">
    <source>
        <dbReference type="SAM" id="SignalP"/>
    </source>
</evidence>
<feature type="coiled-coil region" evidence="1">
    <location>
        <begin position="229"/>
        <end position="277"/>
    </location>
</feature>
<proteinExistence type="evidence at transcript level"/>
<evidence type="ECO:0000256" key="2">
    <source>
        <dbReference type="SAM" id="MobiDB-lite"/>
    </source>
</evidence>
<feature type="signal peptide" evidence="3">
    <location>
        <begin position="1"/>
        <end position="20"/>
    </location>
</feature>
<accession>C1LN58</accession>
<organism evidence="4">
    <name type="scientific">Schistosoma japonicum</name>
    <name type="common">Blood fluke</name>
    <dbReference type="NCBI Taxonomy" id="6182"/>
    <lineage>
        <taxon>Eukaryota</taxon>
        <taxon>Metazoa</taxon>
        <taxon>Spiralia</taxon>
        <taxon>Lophotrochozoa</taxon>
        <taxon>Platyhelminthes</taxon>
        <taxon>Trematoda</taxon>
        <taxon>Digenea</taxon>
        <taxon>Strigeidida</taxon>
        <taxon>Schistosomatoidea</taxon>
        <taxon>Schistosomatidae</taxon>
        <taxon>Schistosoma</taxon>
    </lineage>
</organism>
<dbReference type="AlphaFoldDB" id="C1LN58"/>
<feature type="chain" id="PRO_5002910095" evidence="3">
    <location>
        <begin position="21"/>
        <end position="337"/>
    </location>
</feature>
<feature type="region of interest" description="Disordered" evidence="2">
    <location>
        <begin position="25"/>
        <end position="109"/>
    </location>
</feature>
<feature type="compositionally biased region" description="Acidic residues" evidence="2">
    <location>
        <begin position="25"/>
        <end position="94"/>
    </location>
</feature>
<reference evidence="4" key="2">
    <citation type="submission" date="2009-03" db="EMBL/GenBank/DDBJ databases">
        <authorList>
            <person name="Gang L."/>
        </authorList>
    </citation>
    <scope>NUCLEOTIDE SEQUENCE</scope>
    <source>
        <strain evidence="4">Anhui</strain>
    </source>
</reference>
<evidence type="ECO:0000313" key="4">
    <source>
        <dbReference type="EMBL" id="CAX76136.1"/>
    </source>
</evidence>
<name>C1LN58_SCHJA</name>
<protein>
    <submittedName>
        <fullName evidence="4">Uncharacterized protein</fullName>
    </submittedName>
</protein>
<keyword evidence="3" id="KW-0732">Signal</keyword>
<evidence type="ECO:0000256" key="1">
    <source>
        <dbReference type="SAM" id="Coils"/>
    </source>
</evidence>
<reference evidence="4" key="1">
    <citation type="journal article" date="2009" name="Nature">
        <title>The Schistosoma japonicum genome reveals features of host-parasite interplay.</title>
        <authorList>
            <person name="Liu F."/>
            <person name="Zhou Y."/>
            <person name="Wang Z.Q."/>
            <person name="Lu G."/>
            <person name="Zheng H."/>
            <person name="Brindley P.J."/>
            <person name="McManus D.P."/>
            <person name="Blair D."/>
            <person name="Zhang Q.H."/>
            <person name="Zhong Y."/>
            <person name="Wang S."/>
            <person name="Han Z.G."/>
            <person name="Chen Z."/>
        </authorList>
    </citation>
    <scope>NUCLEOTIDE SEQUENCE</scope>
    <source>
        <strain evidence="4">Anhui</strain>
    </source>
</reference>
<keyword evidence="1" id="KW-0175">Coiled coil</keyword>
<dbReference type="EMBL" id="FN320410">
    <property type="protein sequence ID" value="CAX76136.1"/>
    <property type="molecule type" value="mRNA"/>
</dbReference>
<sequence>MFFKILLFIFLHSMLMNCNGEEDENNYVGNEDEGFNNNEDEDDESNEDEGFNNNEDEDVVNNEDEDVVNNEDEDVVNNEDEDVVNNEDEDDKSGDDEKHESPSGAPNLKETINEYKKAYYNSFVYKFISLEFETYNNQSRGPELFRKECLRLEHLYFTKWAKNYLTEQNEADKNLLRLYEDKFERAVNENRTTSSTVDFHGRLQNSISSKWKAREHLDKVEHKHFAQSNRNNNRNKNELEENLLNTEAEVSSKLQKIKELEAKAVKAANEYRRNSNNKEFLDEYNKSGQKLNGALYTLADMIGEAENARVQLFEILPSVERIKRLLSAMENEANMCN</sequence>